<sequence>MILYLPDVLPSNSLRWKYSHNGAHYLITSRARRDTAIFAALCALVGTDLPSARLNSPPAKAQVERYLVEAVDAATRFVSETPAMLDYMDPFAGFGLTGVQDQGSFNPLAEEVSFLDRAKEANTLGSRLTPHVFKALFLAIIEARKRFLDFAAENLGPQDPASHSLLAQACDRFLAAAVFWDMTSFSVQLESETYDYEETVAMALEQQQRIEGEEDDDDEEEEEEEEKDSACNGGNGVCSRWTQVVMRNRHWQQSGTR</sequence>
<proteinExistence type="predicted"/>
<dbReference type="AlphaFoldDB" id="A0AAN6NN49"/>
<accession>A0AAN6NN49</accession>
<reference evidence="2" key="2">
    <citation type="submission" date="2023-06" db="EMBL/GenBank/DDBJ databases">
        <authorList>
            <consortium name="Lawrence Berkeley National Laboratory"/>
            <person name="Mondo S.J."/>
            <person name="Hensen N."/>
            <person name="Bonometti L."/>
            <person name="Westerberg I."/>
            <person name="Brannstrom I.O."/>
            <person name="Guillou S."/>
            <person name="Cros-Aarteil S."/>
            <person name="Calhoun S."/>
            <person name="Haridas S."/>
            <person name="Kuo A."/>
            <person name="Pangilinan J."/>
            <person name="Riley R."/>
            <person name="Labutti K."/>
            <person name="Andreopoulos B."/>
            <person name="Lipzen A."/>
            <person name="Chen C."/>
            <person name="Yanf M."/>
            <person name="Daum C."/>
            <person name="Ng V."/>
            <person name="Clum A."/>
            <person name="Steindorff A."/>
            <person name="Ohm R."/>
            <person name="Martin F."/>
            <person name="Silar P."/>
            <person name="Natvig D."/>
            <person name="Lalanne C."/>
            <person name="Gautier V."/>
            <person name="Ament-Velasquez S.L."/>
            <person name="Kruys A."/>
            <person name="Hutchinson M.I."/>
            <person name="Powell A.J."/>
            <person name="Barry K."/>
            <person name="Miller A.N."/>
            <person name="Grigoriev I.V."/>
            <person name="Debuchy R."/>
            <person name="Gladieux P."/>
            <person name="Thoren M.H."/>
            <person name="Johannesson H."/>
        </authorList>
    </citation>
    <scope>NUCLEOTIDE SEQUENCE</scope>
    <source>
        <strain evidence="2">CBS 626.80</strain>
    </source>
</reference>
<dbReference type="EMBL" id="MU859298">
    <property type="protein sequence ID" value="KAK3947936.1"/>
    <property type="molecule type" value="Genomic_DNA"/>
</dbReference>
<evidence type="ECO:0000256" key="1">
    <source>
        <dbReference type="SAM" id="MobiDB-lite"/>
    </source>
</evidence>
<comment type="caution">
    <text evidence="2">The sequence shown here is derived from an EMBL/GenBank/DDBJ whole genome shotgun (WGS) entry which is preliminary data.</text>
</comment>
<keyword evidence="3" id="KW-1185">Reference proteome</keyword>
<feature type="compositionally biased region" description="Acidic residues" evidence="1">
    <location>
        <begin position="212"/>
        <end position="227"/>
    </location>
</feature>
<evidence type="ECO:0000313" key="2">
    <source>
        <dbReference type="EMBL" id="KAK3947936.1"/>
    </source>
</evidence>
<feature type="region of interest" description="Disordered" evidence="1">
    <location>
        <begin position="210"/>
        <end position="237"/>
    </location>
</feature>
<gene>
    <name evidence="2" type="ORF">QBC32DRAFT_269883</name>
</gene>
<evidence type="ECO:0000313" key="3">
    <source>
        <dbReference type="Proteomes" id="UP001303222"/>
    </source>
</evidence>
<reference evidence="2" key="1">
    <citation type="journal article" date="2023" name="Mol. Phylogenet. Evol.">
        <title>Genome-scale phylogeny and comparative genomics of the fungal order Sordariales.</title>
        <authorList>
            <person name="Hensen N."/>
            <person name="Bonometti L."/>
            <person name="Westerberg I."/>
            <person name="Brannstrom I.O."/>
            <person name="Guillou S."/>
            <person name="Cros-Aarteil S."/>
            <person name="Calhoun S."/>
            <person name="Haridas S."/>
            <person name="Kuo A."/>
            <person name="Mondo S."/>
            <person name="Pangilinan J."/>
            <person name="Riley R."/>
            <person name="LaButti K."/>
            <person name="Andreopoulos B."/>
            <person name="Lipzen A."/>
            <person name="Chen C."/>
            <person name="Yan M."/>
            <person name="Daum C."/>
            <person name="Ng V."/>
            <person name="Clum A."/>
            <person name="Steindorff A."/>
            <person name="Ohm R.A."/>
            <person name="Martin F."/>
            <person name="Silar P."/>
            <person name="Natvig D.O."/>
            <person name="Lalanne C."/>
            <person name="Gautier V."/>
            <person name="Ament-Velasquez S.L."/>
            <person name="Kruys A."/>
            <person name="Hutchinson M.I."/>
            <person name="Powell A.J."/>
            <person name="Barry K."/>
            <person name="Miller A.N."/>
            <person name="Grigoriev I.V."/>
            <person name="Debuchy R."/>
            <person name="Gladieux P."/>
            <person name="Hiltunen Thoren M."/>
            <person name="Johannesson H."/>
        </authorList>
    </citation>
    <scope>NUCLEOTIDE SEQUENCE</scope>
    <source>
        <strain evidence="2">CBS 626.80</strain>
    </source>
</reference>
<organism evidence="2 3">
    <name type="scientific">Pseudoneurospora amorphoporcata</name>
    <dbReference type="NCBI Taxonomy" id="241081"/>
    <lineage>
        <taxon>Eukaryota</taxon>
        <taxon>Fungi</taxon>
        <taxon>Dikarya</taxon>
        <taxon>Ascomycota</taxon>
        <taxon>Pezizomycotina</taxon>
        <taxon>Sordariomycetes</taxon>
        <taxon>Sordariomycetidae</taxon>
        <taxon>Sordariales</taxon>
        <taxon>Sordariaceae</taxon>
        <taxon>Pseudoneurospora</taxon>
    </lineage>
</organism>
<name>A0AAN6NN49_9PEZI</name>
<dbReference type="Proteomes" id="UP001303222">
    <property type="component" value="Unassembled WGS sequence"/>
</dbReference>
<protein>
    <submittedName>
        <fullName evidence="2">Uncharacterized protein</fullName>
    </submittedName>
</protein>